<feature type="non-terminal residue" evidence="2">
    <location>
        <position position="1"/>
    </location>
</feature>
<name>A0ABN9SVQ0_9DINO</name>
<evidence type="ECO:0000256" key="1">
    <source>
        <dbReference type="SAM" id="MobiDB-lite"/>
    </source>
</evidence>
<accession>A0ABN9SVQ0</accession>
<evidence type="ECO:0000313" key="3">
    <source>
        <dbReference type="Proteomes" id="UP001189429"/>
    </source>
</evidence>
<sequence length="98" mass="9766">RDLVPRAPWAAAGGGGGPSRRRAVAGMPGRLRLSALALVGPGLRGRAAAEPGGAFAEFLRWAEGRGATAAPGLGVGVDPATGLRLGTNGRGAERRSTQ</sequence>
<gene>
    <name evidence="2" type="ORF">PCOR1329_LOCUS32958</name>
</gene>
<keyword evidence="3" id="KW-1185">Reference proteome</keyword>
<evidence type="ECO:0000313" key="2">
    <source>
        <dbReference type="EMBL" id="CAK0836490.1"/>
    </source>
</evidence>
<dbReference type="Proteomes" id="UP001189429">
    <property type="component" value="Unassembled WGS sequence"/>
</dbReference>
<dbReference type="EMBL" id="CAUYUJ010013606">
    <property type="protein sequence ID" value="CAK0836490.1"/>
    <property type="molecule type" value="Genomic_DNA"/>
</dbReference>
<feature type="region of interest" description="Disordered" evidence="1">
    <location>
        <begin position="1"/>
        <end position="22"/>
    </location>
</feature>
<reference evidence="2" key="1">
    <citation type="submission" date="2023-10" db="EMBL/GenBank/DDBJ databases">
        <authorList>
            <person name="Chen Y."/>
            <person name="Shah S."/>
            <person name="Dougan E. K."/>
            <person name="Thang M."/>
            <person name="Chan C."/>
        </authorList>
    </citation>
    <scope>NUCLEOTIDE SEQUENCE [LARGE SCALE GENOMIC DNA]</scope>
</reference>
<comment type="caution">
    <text evidence="2">The sequence shown here is derived from an EMBL/GenBank/DDBJ whole genome shotgun (WGS) entry which is preliminary data.</text>
</comment>
<feature type="non-terminal residue" evidence="2">
    <location>
        <position position="98"/>
    </location>
</feature>
<proteinExistence type="predicted"/>
<feature type="region of interest" description="Disordered" evidence="1">
    <location>
        <begin position="70"/>
        <end position="98"/>
    </location>
</feature>
<feature type="compositionally biased region" description="Low complexity" evidence="1">
    <location>
        <begin position="1"/>
        <end position="11"/>
    </location>
</feature>
<organism evidence="2 3">
    <name type="scientific">Prorocentrum cordatum</name>
    <dbReference type="NCBI Taxonomy" id="2364126"/>
    <lineage>
        <taxon>Eukaryota</taxon>
        <taxon>Sar</taxon>
        <taxon>Alveolata</taxon>
        <taxon>Dinophyceae</taxon>
        <taxon>Prorocentrales</taxon>
        <taxon>Prorocentraceae</taxon>
        <taxon>Prorocentrum</taxon>
    </lineage>
</organism>
<protein>
    <submittedName>
        <fullName evidence="2">Uncharacterized protein</fullName>
    </submittedName>
</protein>